<keyword evidence="3" id="KW-1185">Reference proteome</keyword>
<gene>
    <name evidence="2" type="ORF">PIB30_088751</name>
</gene>
<evidence type="ECO:0000313" key="3">
    <source>
        <dbReference type="Proteomes" id="UP001341840"/>
    </source>
</evidence>
<organism evidence="2 3">
    <name type="scientific">Stylosanthes scabra</name>
    <dbReference type="NCBI Taxonomy" id="79078"/>
    <lineage>
        <taxon>Eukaryota</taxon>
        <taxon>Viridiplantae</taxon>
        <taxon>Streptophyta</taxon>
        <taxon>Embryophyta</taxon>
        <taxon>Tracheophyta</taxon>
        <taxon>Spermatophyta</taxon>
        <taxon>Magnoliopsida</taxon>
        <taxon>eudicotyledons</taxon>
        <taxon>Gunneridae</taxon>
        <taxon>Pentapetalae</taxon>
        <taxon>rosids</taxon>
        <taxon>fabids</taxon>
        <taxon>Fabales</taxon>
        <taxon>Fabaceae</taxon>
        <taxon>Papilionoideae</taxon>
        <taxon>50 kb inversion clade</taxon>
        <taxon>dalbergioids sensu lato</taxon>
        <taxon>Dalbergieae</taxon>
        <taxon>Pterocarpus clade</taxon>
        <taxon>Stylosanthes</taxon>
    </lineage>
</organism>
<name>A0ABU6RUR0_9FABA</name>
<sequence>MHALALKGKTSPKLLRVLLPLFTLKSKGCEILASPGTPSPAYKATPRRQNHTPRHESSSVQGQNHHSHVQGPVPTPRHAFHQSSASRMKIKATTRCHTSTARRGKLSSSAKLAPRPRPGVLHQRPSVGVSKLIFYDSRLGVEPEVQA</sequence>
<accession>A0ABU6RUR0</accession>
<dbReference type="EMBL" id="JASCZI010031833">
    <property type="protein sequence ID" value="MED6127516.1"/>
    <property type="molecule type" value="Genomic_DNA"/>
</dbReference>
<evidence type="ECO:0000313" key="2">
    <source>
        <dbReference type="EMBL" id="MED6127516.1"/>
    </source>
</evidence>
<reference evidence="2 3" key="1">
    <citation type="journal article" date="2023" name="Plants (Basel)">
        <title>Bridging the Gap: Combining Genomics and Transcriptomics Approaches to Understand Stylosanthes scabra, an Orphan Legume from the Brazilian Caatinga.</title>
        <authorList>
            <person name="Ferreira-Neto J.R.C."/>
            <person name="da Silva M.D."/>
            <person name="Binneck E."/>
            <person name="de Melo N.F."/>
            <person name="da Silva R.H."/>
            <person name="de Melo A.L.T.M."/>
            <person name="Pandolfi V."/>
            <person name="Bustamante F.O."/>
            <person name="Brasileiro-Vidal A.C."/>
            <person name="Benko-Iseppon A.M."/>
        </authorList>
    </citation>
    <scope>NUCLEOTIDE SEQUENCE [LARGE SCALE GENOMIC DNA]</scope>
    <source>
        <tissue evidence="2">Leaves</tissue>
    </source>
</reference>
<feature type="compositionally biased region" description="Basic residues" evidence="1">
    <location>
        <begin position="88"/>
        <end position="105"/>
    </location>
</feature>
<protein>
    <submittedName>
        <fullName evidence="2">Uncharacterized protein</fullName>
    </submittedName>
</protein>
<comment type="caution">
    <text evidence="2">The sequence shown here is derived from an EMBL/GenBank/DDBJ whole genome shotgun (WGS) entry which is preliminary data.</text>
</comment>
<feature type="region of interest" description="Disordered" evidence="1">
    <location>
        <begin position="33"/>
        <end position="124"/>
    </location>
</feature>
<dbReference type="Proteomes" id="UP001341840">
    <property type="component" value="Unassembled WGS sequence"/>
</dbReference>
<proteinExistence type="predicted"/>
<evidence type="ECO:0000256" key="1">
    <source>
        <dbReference type="SAM" id="MobiDB-lite"/>
    </source>
</evidence>